<evidence type="ECO:0000313" key="1">
    <source>
        <dbReference type="EMBL" id="NMP26474.1"/>
    </source>
</evidence>
<dbReference type="AlphaFoldDB" id="A0A848MJN0"/>
<reference evidence="1 2" key="1">
    <citation type="submission" date="2020-01" db="EMBL/GenBank/DDBJ databases">
        <authorList>
            <person name="Lee S.D."/>
        </authorList>
    </citation>
    <scope>NUCLEOTIDE SEQUENCE [LARGE SCALE GENOMIC DNA]</scope>
    <source>
        <strain evidence="1 2">SAP-1</strain>
    </source>
</reference>
<dbReference type="InterPro" id="IPR010437">
    <property type="entry name" value="T3SS_SsaH/EsaH"/>
</dbReference>
<protein>
    <submittedName>
        <fullName evidence="1">EscG/YscG/SsaH family type III secretion system needle protein co-chaperone</fullName>
    </submittedName>
</protein>
<dbReference type="NCBIfam" id="TIGR02498">
    <property type="entry name" value="type_III_ssaH"/>
    <property type="match status" value="1"/>
</dbReference>
<dbReference type="Proteomes" id="UP000585363">
    <property type="component" value="Unassembled WGS sequence"/>
</dbReference>
<dbReference type="EMBL" id="JAADJU010000003">
    <property type="protein sequence ID" value="NMP26474.1"/>
    <property type="molecule type" value="Genomic_DNA"/>
</dbReference>
<keyword evidence="2" id="KW-1185">Reference proteome</keyword>
<name>A0A848MJN0_9GAMM</name>
<accession>A0A848MJN0</accession>
<evidence type="ECO:0000313" key="2">
    <source>
        <dbReference type="Proteomes" id="UP000585363"/>
    </source>
</evidence>
<organism evidence="1 2">
    <name type="scientific">Rouxiella aceris</name>
    <dbReference type="NCBI Taxonomy" id="2703884"/>
    <lineage>
        <taxon>Bacteria</taxon>
        <taxon>Pseudomonadati</taxon>
        <taxon>Pseudomonadota</taxon>
        <taxon>Gammaproteobacteria</taxon>
        <taxon>Enterobacterales</taxon>
        <taxon>Yersiniaceae</taxon>
        <taxon>Rouxiella</taxon>
    </lineage>
</organism>
<dbReference type="Gene3D" id="1.25.40.10">
    <property type="entry name" value="Tetratricopeptide repeat domain"/>
    <property type="match status" value="1"/>
</dbReference>
<comment type="caution">
    <text evidence="1">The sequence shown here is derived from an EMBL/GenBank/DDBJ whole genome shotgun (WGS) entry which is preliminary data.</text>
</comment>
<dbReference type="RefSeq" id="WP_169402179.1">
    <property type="nucleotide sequence ID" value="NZ_JAADJU010000003.1"/>
</dbReference>
<gene>
    <name evidence="1" type="ORF">GW590_06280</name>
</gene>
<sequence length="86" mass="9135">MISLDASLRRLIVETGLVAVNHGFITQTQTILAALPHLSDNLQARTIIEATMLIGLGNNNAASVLLQGNVSSEAQLLRQLISQSAN</sequence>
<reference evidence="1 2" key="2">
    <citation type="submission" date="2020-06" db="EMBL/GenBank/DDBJ databases">
        <title>Polyphasic characterization of a Rahnella strain isolated from tree sap.</title>
        <authorList>
            <person name="Kim I.S."/>
        </authorList>
    </citation>
    <scope>NUCLEOTIDE SEQUENCE [LARGE SCALE GENOMIC DNA]</scope>
    <source>
        <strain evidence="1 2">SAP-1</strain>
    </source>
</reference>
<dbReference type="Pfam" id="PF06287">
    <property type="entry name" value="DUF1039"/>
    <property type="match status" value="1"/>
</dbReference>
<proteinExistence type="predicted"/>
<dbReference type="InterPro" id="IPR011990">
    <property type="entry name" value="TPR-like_helical_dom_sf"/>
</dbReference>